<dbReference type="InterPro" id="IPR050699">
    <property type="entry name" value="RNA-DNA_Helicase"/>
</dbReference>
<evidence type="ECO:0000256" key="5">
    <source>
        <dbReference type="SAM" id="MobiDB-lite"/>
    </source>
</evidence>
<gene>
    <name evidence="7" type="ORF">PP769_14920</name>
</gene>
<dbReference type="GO" id="GO:0055087">
    <property type="term" value="C:Ski complex"/>
    <property type="evidence" value="ECO:0007669"/>
    <property type="project" value="TreeGrafter"/>
</dbReference>
<evidence type="ECO:0000313" key="7">
    <source>
        <dbReference type="EMBL" id="WNM57257.1"/>
    </source>
</evidence>
<evidence type="ECO:0000256" key="2">
    <source>
        <dbReference type="ARBA" id="ARBA00022801"/>
    </source>
</evidence>
<name>A0AA96G9G2_9BACT</name>
<feature type="region of interest" description="Disordered" evidence="5">
    <location>
        <begin position="73"/>
        <end position="98"/>
    </location>
</feature>
<dbReference type="GO" id="GO:0005524">
    <property type="term" value="F:ATP binding"/>
    <property type="evidence" value="ECO:0007669"/>
    <property type="project" value="UniProtKB-KW"/>
</dbReference>
<dbReference type="EMBL" id="CP116967">
    <property type="protein sequence ID" value="WNM57257.1"/>
    <property type="molecule type" value="Genomic_DNA"/>
</dbReference>
<dbReference type="KEGG" id="nall:PP769_14920"/>
<dbReference type="GO" id="GO:0070478">
    <property type="term" value="P:nuclear-transcribed mRNA catabolic process, 3'-5' exonucleolytic nonsense-mediated decay"/>
    <property type="evidence" value="ECO:0007669"/>
    <property type="project" value="TreeGrafter"/>
</dbReference>
<protein>
    <submittedName>
        <fullName evidence="7">DEAD/DEAH box helicase</fullName>
    </submittedName>
</protein>
<dbReference type="PANTHER" id="PTHR12131">
    <property type="entry name" value="ATP-DEPENDENT RNA AND DNA HELICASE"/>
    <property type="match status" value="1"/>
</dbReference>
<dbReference type="InterPro" id="IPR011545">
    <property type="entry name" value="DEAD/DEAH_box_helicase_dom"/>
</dbReference>
<dbReference type="SUPFAM" id="SSF52540">
    <property type="entry name" value="P-loop containing nucleoside triphosphate hydrolases"/>
    <property type="match status" value="1"/>
</dbReference>
<feature type="domain" description="Helicase ATP-binding" evidence="6">
    <location>
        <begin position="131"/>
        <end position="294"/>
    </location>
</feature>
<evidence type="ECO:0000256" key="1">
    <source>
        <dbReference type="ARBA" id="ARBA00022741"/>
    </source>
</evidence>
<dbReference type="InterPro" id="IPR014001">
    <property type="entry name" value="Helicase_ATP-bd"/>
</dbReference>
<dbReference type="GO" id="GO:0004386">
    <property type="term" value="F:helicase activity"/>
    <property type="evidence" value="ECO:0007669"/>
    <property type="project" value="UniProtKB-KW"/>
</dbReference>
<keyword evidence="1" id="KW-0547">Nucleotide-binding</keyword>
<dbReference type="SMART" id="SM00487">
    <property type="entry name" value="DEXDc"/>
    <property type="match status" value="1"/>
</dbReference>
<dbReference type="GO" id="GO:0016787">
    <property type="term" value="F:hydrolase activity"/>
    <property type="evidence" value="ECO:0007669"/>
    <property type="project" value="UniProtKB-KW"/>
</dbReference>
<accession>A0AA96G9G2</accession>
<dbReference type="Proteomes" id="UP001302719">
    <property type="component" value="Chromosome"/>
</dbReference>
<dbReference type="AlphaFoldDB" id="A0AA96G9G2"/>
<proteinExistence type="predicted"/>
<evidence type="ECO:0000256" key="4">
    <source>
        <dbReference type="ARBA" id="ARBA00022840"/>
    </source>
</evidence>
<keyword evidence="8" id="KW-1185">Reference proteome</keyword>
<dbReference type="InterPro" id="IPR027417">
    <property type="entry name" value="P-loop_NTPase"/>
</dbReference>
<dbReference type="PANTHER" id="PTHR12131:SF1">
    <property type="entry name" value="ATP-DEPENDENT RNA HELICASE SUPV3L1, MITOCHONDRIAL-RELATED"/>
    <property type="match status" value="1"/>
</dbReference>
<organism evidence="7 8">
    <name type="scientific">Candidatus Nitrospira allomarina</name>
    <dbReference type="NCBI Taxonomy" id="3020900"/>
    <lineage>
        <taxon>Bacteria</taxon>
        <taxon>Pseudomonadati</taxon>
        <taxon>Nitrospirota</taxon>
        <taxon>Nitrospiria</taxon>
        <taxon>Nitrospirales</taxon>
        <taxon>Nitrospiraceae</taxon>
        <taxon>Nitrospira</taxon>
    </lineage>
</organism>
<dbReference type="PROSITE" id="PS51192">
    <property type="entry name" value="HELICASE_ATP_BIND_1"/>
    <property type="match status" value="1"/>
</dbReference>
<evidence type="ECO:0000313" key="8">
    <source>
        <dbReference type="Proteomes" id="UP001302719"/>
    </source>
</evidence>
<evidence type="ECO:0000259" key="6">
    <source>
        <dbReference type="PROSITE" id="PS51192"/>
    </source>
</evidence>
<sequence>MHHDDLKRELQSLPVKYLHHMARGRIHRHFRLGKHRLVELMLALPTDQILAIETELQQILTTRQERLAAQEARAAARPPIPASPFQAKNRPNKRRPTFGPFQPSITLKQILEGIGVPEPQPFVPDPWQTEAVEHLAHSDVIVSAPTGSGKTYVAIQAIRQAMALNQTVIYTSPLKALSNTKFMEFTQLFGPDQVGILTGDRRDNAQAPLLVMTTEILRNLFYDAASGEIDLRLHTLGLVILDESQYLADPERGVVWEETIILCPSQARLLLLSASIGNPQDLAEWLQAIRPIPCHLIRHAKRSVPLRGLYLHPTGQLVPLFKNQDILQGKGFTFHPETKQLFAEYEIKPFH</sequence>
<keyword evidence="4" id="KW-0067">ATP-binding</keyword>
<evidence type="ECO:0000256" key="3">
    <source>
        <dbReference type="ARBA" id="ARBA00022806"/>
    </source>
</evidence>
<reference evidence="7 8" key="1">
    <citation type="submission" date="2023-01" db="EMBL/GenBank/DDBJ databases">
        <title>Cultivation and genomic characterization of new, ubiquitous marine nitrite-oxidizing bacteria from the Nitrospirales.</title>
        <authorList>
            <person name="Mueller A.J."/>
            <person name="Daebeler A."/>
            <person name="Herbold C.W."/>
            <person name="Kirkegaard R.H."/>
            <person name="Daims H."/>
        </authorList>
    </citation>
    <scope>NUCLEOTIDE SEQUENCE [LARGE SCALE GENOMIC DNA]</scope>
    <source>
        <strain evidence="7 8">VA</strain>
    </source>
</reference>
<keyword evidence="2" id="KW-0378">Hydrolase</keyword>
<dbReference type="GO" id="GO:0003676">
    <property type="term" value="F:nucleic acid binding"/>
    <property type="evidence" value="ECO:0007669"/>
    <property type="project" value="InterPro"/>
</dbReference>
<dbReference type="Pfam" id="PF00270">
    <property type="entry name" value="DEAD"/>
    <property type="match status" value="1"/>
</dbReference>
<dbReference type="RefSeq" id="WP_312641533.1">
    <property type="nucleotide sequence ID" value="NZ_CP116967.1"/>
</dbReference>
<dbReference type="Gene3D" id="3.40.50.300">
    <property type="entry name" value="P-loop containing nucleotide triphosphate hydrolases"/>
    <property type="match status" value="1"/>
</dbReference>
<keyword evidence="3 7" id="KW-0347">Helicase</keyword>